<proteinExistence type="predicted"/>
<comment type="caution">
    <text evidence="1">The sequence shown here is derived from an EMBL/GenBank/DDBJ whole genome shotgun (WGS) entry which is preliminary data.</text>
</comment>
<gene>
    <name evidence="1" type="ORF">QFC19_004900</name>
</gene>
<evidence type="ECO:0000313" key="1">
    <source>
        <dbReference type="EMBL" id="KAJ9102162.1"/>
    </source>
</evidence>
<protein>
    <submittedName>
        <fullName evidence="1">Uncharacterized protein</fullName>
    </submittedName>
</protein>
<dbReference type="Proteomes" id="UP001241377">
    <property type="component" value="Unassembled WGS sequence"/>
</dbReference>
<reference evidence="1" key="1">
    <citation type="submission" date="2023-04" db="EMBL/GenBank/DDBJ databases">
        <title>Draft Genome sequencing of Naganishia species isolated from polar environments using Oxford Nanopore Technology.</title>
        <authorList>
            <person name="Leo P."/>
            <person name="Venkateswaran K."/>
        </authorList>
    </citation>
    <scope>NUCLEOTIDE SEQUENCE</scope>
    <source>
        <strain evidence="1">MNA-CCFEE 5261</strain>
    </source>
</reference>
<name>A0ACC2VTD1_9TREE</name>
<organism evidence="1 2">
    <name type="scientific">Naganishia cerealis</name>
    <dbReference type="NCBI Taxonomy" id="610337"/>
    <lineage>
        <taxon>Eukaryota</taxon>
        <taxon>Fungi</taxon>
        <taxon>Dikarya</taxon>
        <taxon>Basidiomycota</taxon>
        <taxon>Agaricomycotina</taxon>
        <taxon>Tremellomycetes</taxon>
        <taxon>Filobasidiales</taxon>
        <taxon>Filobasidiaceae</taxon>
        <taxon>Naganishia</taxon>
    </lineage>
</organism>
<dbReference type="EMBL" id="JASBWR010000053">
    <property type="protein sequence ID" value="KAJ9102162.1"/>
    <property type="molecule type" value="Genomic_DNA"/>
</dbReference>
<accession>A0ACC2VTD1</accession>
<keyword evidence="2" id="KW-1185">Reference proteome</keyword>
<evidence type="ECO:0000313" key="2">
    <source>
        <dbReference type="Proteomes" id="UP001241377"/>
    </source>
</evidence>
<sequence>MSATNSVSFAPPPDPASLLRRERENASIDPLAMHRFIEGSAEKSSQILRLYSSLERDPVMAASYRDYELDLEEQRELTTMRINRMTRYIETDTASDFARRLNLVTIYDPSMGIRISVNLGLFLNCIRGNGTSDQYEYWAKHHESAIMKQMYGCFGMTELGHGSNVAGCETTATFDKEKDEFVINTPHIGATKWWIGGAAHSATHSVVYARLLVDGKDYGVKTFVVPLRDSNHDLLPGISVGDIGAKMGREGVDNGWIQYSNVRIPRFFMLQKWCRVSAEGKVTLPPLEQLSYISLLGGRVMMAVDSYRMSARFITVALRYAVGRRQFKSQSTRDGKETQLLDYPLHQKRLLPYLALAYAMAVGSNKLEIQHGEIVANLEEAVANNDKKGIEQSIALTKSLFVDSGSLKSTYTWLTADCINEARQLCGGLGYSSYNGFGKTYGDWVVQCTWEGDNNVLGMSAGKTIINNLKLAVQKNKLISGSLSYLSRGRQGMSDKYVLGQDSDVESPEKVLEALETLIIRVAGTALNTLSDNGNDWDSISHTRVLLSKLQCHRYTLFTFIERVAENKDTQLEEALVLLLKLYYQVNILQAFAGEFLTYNVMLGQVQASVSLRAIPSTLTALRPHAIILSDSFQQPDMILNSAIGRYNGDIYENYYGVVKAANPPIRDKAPYSAAFQAMLNRPDLQTRERFEKWGAAKMKLSK</sequence>